<feature type="transmembrane region" description="Helical" evidence="1">
    <location>
        <begin position="246"/>
        <end position="265"/>
    </location>
</feature>
<dbReference type="GeneID" id="78336396"/>
<feature type="transmembrane region" description="Helical" evidence="1">
    <location>
        <begin position="106"/>
        <end position="125"/>
    </location>
</feature>
<feature type="transmembrane region" description="Helical" evidence="1">
    <location>
        <begin position="202"/>
        <end position="223"/>
    </location>
</feature>
<keyword evidence="1" id="KW-0812">Transmembrane</keyword>
<keyword evidence="1" id="KW-0472">Membrane</keyword>
<evidence type="ECO:0000313" key="2">
    <source>
        <dbReference type="EMBL" id="EHJ41618.1"/>
    </source>
</evidence>
<feature type="transmembrane region" description="Helical" evidence="1">
    <location>
        <begin position="132"/>
        <end position="152"/>
    </location>
</feature>
<keyword evidence="1" id="KW-1133">Transmembrane helix</keyword>
<gene>
    <name evidence="2" type="ORF">HMPREF0673_00556</name>
</gene>
<comment type="caution">
    <text evidence="2">The sequence shown here is derived from an EMBL/GenBank/DDBJ whole genome shotgun (WGS) entry which is preliminary data.</text>
</comment>
<reference evidence="2 3" key="1">
    <citation type="submission" date="2011-08" db="EMBL/GenBank/DDBJ databases">
        <authorList>
            <person name="Weinstock G."/>
            <person name="Sodergren E."/>
            <person name="Clifton S."/>
            <person name="Fulton L."/>
            <person name="Fulton B."/>
            <person name="Courtney L."/>
            <person name="Fronick C."/>
            <person name="Harrison M."/>
            <person name="Strong C."/>
            <person name="Farmer C."/>
            <person name="Delahaunty K."/>
            <person name="Markovic C."/>
            <person name="Hall O."/>
            <person name="Minx P."/>
            <person name="Tomlinson C."/>
            <person name="Mitreva M."/>
            <person name="Hou S."/>
            <person name="Chen J."/>
            <person name="Wollam A."/>
            <person name="Pepin K.H."/>
            <person name="Johnson M."/>
            <person name="Bhonagiri V."/>
            <person name="Zhang X."/>
            <person name="Suruliraj S."/>
            <person name="Warren W."/>
            <person name="Chinwalla A."/>
            <person name="Mardis E.R."/>
            <person name="Wilson R.K."/>
        </authorList>
    </citation>
    <scope>NUCLEOTIDE SEQUENCE [LARGE SCALE GENOMIC DNA]</scope>
    <source>
        <strain evidence="2 3">DSM 18206</strain>
    </source>
</reference>
<dbReference type="HOGENOM" id="CLU_543868_0_0_10"/>
<feature type="transmembrane region" description="Helical" evidence="1">
    <location>
        <begin position="81"/>
        <end position="100"/>
    </location>
</feature>
<evidence type="ECO:0000256" key="1">
    <source>
        <dbReference type="SAM" id="Phobius"/>
    </source>
</evidence>
<accession>G6AVC1</accession>
<protein>
    <recommendedName>
        <fullName evidence="4">SHOCT domain-containing protein</fullName>
    </recommendedName>
</protein>
<dbReference type="EMBL" id="AFZZ01000055">
    <property type="protein sequence ID" value="EHJ41618.1"/>
    <property type="molecule type" value="Genomic_DNA"/>
</dbReference>
<evidence type="ECO:0008006" key="4">
    <source>
        <dbReference type="Google" id="ProtNLM"/>
    </source>
</evidence>
<name>G6AVC1_9BACT</name>
<evidence type="ECO:0000313" key="3">
    <source>
        <dbReference type="Proteomes" id="UP000004407"/>
    </source>
</evidence>
<proteinExistence type="predicted"/>
<sequence length="501" mass="57628">MEKDSVEKLLEIQKLKEAGVLNEEEFEEQKKRILEEDNNAPQKPVVKTRSLYSDLLNLWSKLHSSFRLDQKKQEELSINKLALFVLLINIVSFIGIIMLMSQRVVASSMMTLPLLLEASLLLWGIWKSNNKILICTTAILMVLPVMGLFYITDFYLIEIKDPPFHGLEALMNKAYCASLLYALISFLLMASNVKVAHKIVKVLALATIFNPVFYGLALTGGQVEVTYRWYSGDTTNYYIFKDADNYWIFLIVAFWVTSHLIYSILTGQSFRQSVLSVLKGWTTIFQVAKRYKKICYAVVGAFVVFIIGYNIKHYYDQRQAAIAWEQKQIQDSVANVKRQEQERKNAIIRAERERIAAIQQAKRDSIDKVEHQWFVKKYAKIGIIFTNLEITRGTNNDGTPIKGIKCRFFNPTNKTIKYVIAHCYPINGVGDVMGYPQNYRGIGPIASHDFGEFTFDDVFEDRNDVIDDIGAYFTIVYSNGSSKDVKWKSAYVDDFKTSWFE</sequence>
<dbReference type="Proteomes" id="UP000004407">
    <property type="component" value="Unassembled WGS sequence"/>
</dbReference>
<dbReference type="AlphaFoldDB" id="G6AVC1"/>
<organism evidence="2 3">
    <name type="scientific">Leyella stercorea DSM 18206</name>
    <dbReference type="NCBI Taxonomy" id="1002367"/>
    <lineage>
        <taxon>Bacteria</taxon>
        <taxon>Pseudomonadati</taxon>
        <taxon>Bacteroidota</taxon>
        <taxon>Bacteroidia</taxon>
        <taxon>Bacteroidales</taxon>
        <taxon>Prevotellaceae</taxon>
        <taxon>Leyella</taxon>
    </lineage>
</organism>
<feature type="transmembrane region" description="Helical" evidence="1">
    <location>
        <begin position="294"/>
        <end position="311"/>
    </location>
</feature>
<dbReference type="PATRIC" id="fig|1002367.3.peg.443"/>
<dbReference type="RefSeq" id="WP_007897505.1">
    <property type="nucleotide sequence ID" value="NZ_JH379377.1"/>
</dbReference>
<feature type="transmembrane region" description="Helical" evidence="1">
    <location>
        <begin position="172"/>
        <end position="190"/>
    </location>
</feature>